<proteinExistence type="predicted"/>
<reference evidence="1 2" key="1">
    <citation type="journal article" date="2019" name="Int. J. Syst. Evol. Microbiol.">
        <title>The Global Catalogue of Microorganisms (GCM) 10K type strain sequencing project: providing services to taxonomists for standard genome sequencing and annotation.</title>
        <authorList>
            <consortium name="The Broad Institute Genomics Platform"/>
            <consortium name="The Broad Institute Genome Sequencing Center for Infectious Disease"/>
            <person name="Wu L."/>
            <person name="Ma J."/>
        </authorList>
    </citation>
    <scope>NUCLEOTIDE SEQUENCE [LARGE SCALE GENOMIC DNA]</scope>
    <source>
        <strain evidence="1 2">CGMCC 1.12121</strain>
    </source>
</reference>
<name>A0ABD6CMT1_9EURY</name>
<organism evidence="1 2">
    <name type="scientific">Halobellus rarus</name>
    <dbReference type="NCBI Taxonomy" id="1126237"/>
    <lineage>
        <taxon>Archaea</taxon>
        <taxon>Methanobacteriati</taxon>
        <taxon>Methanobacteriota</taxon>
        <taxon>Stenosarchaea group</taxon>
        <taxon>Halobacteria</taxon>
        <taxon>Halobacteriales</taxon>
        <taxon>Haloferacaceae</taxon>
        <taxon>Halobellus</taxon>
    </lineage>
</organism>
<protein>
    <submittedName>
        <fullName evidence="1">Uncharacterized protein</fullName>
    </submittedName>
</protein>
<dbReference type="EMBL" id="JBHUDK010000008">
    <property type="protein sequence ID" value="MFD1599333.1"/>
    <property type="molecule type" value="Genomic_DNA"/>
</dbReference>
<gene>
    <name evidence="1" type="ORF">ACFSBX_10235</name>
</gene>
<dbReference type="RefSeq" id="WP_256422735.1">
    <property type="nucleotide sequence ID" value="NZ_JANHDI010000014.1"/>
</dbReference>
<accession>A0ABD6CMT1</accession>
<comment type="caution">
    <text evidence="1">The sequence shown here is derived from an EMBL/GenBank/DDBJ whole genome shotgun (WGS) entry which is preliminary data.</text>
</comment>
<sequence>MSSSETFTRLDVEERRDLLGRLEAVESGAQVRLSYDSTRSSNDQSIEARVVDHDAVALYGFTSDLKGDVFVQVWNIEAKHHEGIVIKTTGGRSTNRQPRLGELLDVEVISDE</sequence>
<dbReference type="AlphaFoldDB" id="A0ABD6CMT1"/>
<keyword evidence="2" id="KW-1185">Reference proteome</keyword>
<evidence type="ECO:0000313" key="1">
    <source>
        <dbReference type="EMBL" id="MFD1599333.1"/>
    </source>
</evidence>
<evidence type="ECO:0000313" key="2">
    <source>
        <dbReference type="Proteomes" id="UP001597085"/>
    </source>
</evidence>
<dbReference type="Proteomes" id="UP001597085">
    <property type="component" value="Unassembled WGS sequence"/>
</dbReference>